<proteinExistence type="predicted"/>
<gene>
    <name evidence="1" type="ORF">NA56DRAFT_682864</name>
</gene>
<protein>
    <recommendedName>
        <fullName evidence="3">EthD domain-containing protein</fullName>
    </recommendedName>
</protein>
<evidence type="ECO:0000313" key="1">
    <source>
        <dbReference type="EMBL" id="PMD13819.1"/>
    </source>
</evidence>
<name>A0A2J6PIK7_9HELO</name>
<dbReference type="OrthoDB" id="2851338at2759"/>
<evidence type="ECO:0000313" key="2">
    <source>
        <dbReference type="Proteomes" id="UP000235672"/>
    </source>
</evidence>
<keyword evidence="2" id="KW-1185">Reference proteome</keyword>
<reference evidence="1 2" key="1">
    <citation type="submission" date="2016-05" db="EMBL/GenBank/DDBJ databases">
        <title>A degradative enzymes factory behind the ericoid mycorrhizal symbiosis.</title>
        <authorList>
            <consortium name="DOE Joint Genome Institute"/>
            <person name="Martino E."/>
            <person name="Morin E."/>
            <person name="Grelet G."/>
            <person name="Kuo A."/>
            <person name="Kohler A."/>
            <person name="Daghino S."/>
            <person name="Barry K."/>
            <person name="Choi C."/>
            <person name="Cichocki N."/>
            <person name="Clum A."/>
            <person name="Copeland A."/>
            <person name="Hainaut M."/>
            <person name="Haridas S."/>
            <person name="Labutti K."/>
            <person name="Lindquist E."/>
            <person name="Lipzen A."/>
            <person name="Khouja H.-R."/>
            <person name="Murat C."/>
            <person name="Ohm R."/>
            <person name="Olson A."/>
            <person name="Spatafora J."/>
            <person name="Veneault-Fourrey C."/>
            <person name="Henrissat B."/>
            <person name="Grigoriev I."/>
            <person name="Martin F."/>
            <person name="Perotto S."/>
        </authorList>
    </citation>
    <scope>NUCLEOTIDE SEQUENCE [LARGE SCALE GENOMIC DNA]</scope>
    <source>
        <strain evidence="1 2">UAMH 7357</strain>
    </source>
</reference>
<evidence type="ECO:0008006" key="3">
    <source>
        <dbReference type="Google" id="ProtNLM"/>
    </source>
</evidence>
<dbReference type="EMBL" id="KZ613527">
    <property type="protein sequence ID" value="PMD13819.1"/>
    <property type="molecule type" value="Genomic_DNA"/>
</dbReference>
<dbReference type="AlphaFoldDB" id="A0A2J6PIK7"/>
<sequence>MAASESKVPGLFFVNSKITRPDILNEDAFIKWYSNDYIPEILGTSGVKSALRFKNTDPKADRPYLVLYPMDDVGFTQSDEFKKIGVYSDLLPDGAPVYDLTDMAVRLYSFIDKYEPNGFVEPGQTKLLVLGGFDLGDKINEQDFHDWYNKEHFANLAKVPGYLRSTRYQLLGHRSNGQLRAVEGLAPRDEDIETPTHVKFLALHEFTMDEVDMKAFISTIETDWSRRILSGVAKAENPAYYRFVQGYGNQKLFQ</sequence>
<accession>A0A2J6PIK7</accession>
<dbReference type="Proteomes" id="UP000235672">
    <property type="component" value="Unassembled WGS sequence"/>
</dbReference>
<organism evidence="1 2">
    <name type="scientific">Hyaloscypha hepaticicola</name>
    <dbReference type="NCBI Taxonomy" id="2082293"/>
    <lineage>
        <taxon>Eukaryota</taxon>
        <taxon>Fungi</taxon>
        <taxon>Dikarya</taxon>
        <taxon>Ascomycota</taxon>
        <taxon>Pezizomycotina</taxon>
        <taxon>Leotiomycetes</taxon>
        <taxon>Helotiales</taxon>
        <taxon>Hyaloscyphaceae</taxon>
        <taxon>Hyaloscypha</taxon>
    </lineage>
</organism>